<evidence type="ECO:0000256" key="1">
    <source>
        <dbReference type="SAM" id="MobiDB-lite"/>
    </source>
</evidence>
<dbReference type="CDD" id="cd18785">
    <property type="entry name" value="SF2_C"/>
    <property type="match status" value="1"/>
</dbReference>
<reference evidence="2 3" key="1">
    <citation type="submission" date="2024-02" db="EMBL/GenBank/DDBJ databases">
        <title>A draft genome for the cacao thread blight pathogen Marasmius crinis-equi.</title>
        <authorList>
            <person name="Cohen S.P."/>
            <person name="Baruah I.K."/>
            <person name="Amoako-Attah I."/>
            <person name="Bukari Y."/>
            <person name="Meinhardt L.W."/>
            <person name="Bailey B.A."/>
        </authorList>
    </citation>
    <scope>NUCLEOTIDE SEQUENCE [LARGE SCALE GENOMIC DNA]</scope>
    <source>
        <strain evidence="2 3">GH-76</strain>
    </source>
</reference>
<feature type="non-terminal residue" evidence="2">
    <location>
        <position position="100"/>
    </location>
</feature>
<organism evidence="2 3">
    <name type="scientific">Marasmius crinis-equi</name>
    <dbReference type="NCBI Taxonomy" id="585013"/>
    <lineage>
        <taxon>Eukaryota</taxon>
        <taxon>Fungi</taxon>
        <taxon>Dikarya</taxon>
        <taxon>Basidiomycota</taxon>
        <taxon>Agaricomycotina</taxon>
        <taxon>Agaricomycetes</taxon>
        <taxon>Agaricomycetidae</taxon>
        <taxon>Agaricales</taxon>
        <taxon>Marasmiineae</taxon>
        <taxon>Marasmiaceae</taxon>
        <taxon>Marasmius</taxon>
    </lineage>
</organism>
<name>A0ABR3F636_9AGAR</name>
<dbReference type="InterPro" id="IPR027417">
    <property type="entry name" value="P-loop_NTPase"/>
</dbReference>
<dbReference type="SUPFAM" id="SSF52540">
    <property type="entry name" value="P-loop containing nucleoside triphosphate hydrolases"/>
    <property type="match status" value="1"/>
</dbReference>
<gene>
    <name evidence="2" type="ORF">V5O48_011384</name>
</gene>
<dbReference type="Proteomes" id="UP001465976">
    <property type="component" value="Unassembled WGS sequence"/>
</dbReference>
<keyword evidence="3" id="KW-1185">Reference proteome</keyword>
<evidence type="ECO:0000313" key="3">
    <source>
        <dbReference type="Proteomes" id="UP001465976"/>
    </source>
</evidence>
<evidence type="ECO:0000313" key="2">
    <source>
        <dbReference type="EMBL" id="KAL0570576.1"/>
    </source>
</evidence>
<protein>
    <recommendedName>
        <fullName evidence="4">Helicase C-terminal domain-containing protein</fullName>
    </recommendedName>
</protein>
<dbReference type="Gene3D" id="3.40.50.300">
    <property type="entry name" value="P-loop containing nucleotide triphosphate hydrolases"/>
    <property type="match status" value="1"/>
</dbReference>
<evidence type="ECO:0008006" key="4">
    <source>
        <dbReference type="Google" id="ProtNLM"/>
    </source>
</evidence>
<accession>A0ABR3F636</accession>
<sequence length="100" mass="11027">MGADIPDVEVVVQFGVPSSLSVFKQQIGCAGRDPCIQAEAVLLVEVSMFQWKKQQNKKADLSNLDNVLEVTSDGGEDRGDDEDEGEAVQKQRISWMRMGK</sequence>
<proteinExistence type="predicted"/>
<dbReference type="EMBL" id="JBAHYK010000908">
    <property type="protein sequence ID" value="KAL0570576.1"/>
    <property type="molecule type" value="Genomic_DNA"/>
</dbReference>
<feature type="region of interest" description="Disordered" evidence="1">
    <location>
        <begin position="69"/>
        <end position="100"/>
    </location>
</feature>
<comment type="caution">
    <text evidence="2">The sequence shown here is derived from an EMBL/GenBank/DDBJ whole genome shotgun (WGS) entry which is preliminary data.</text>
</comment>